<keyword evidence="2" id="KW-1185">Reference proteome</keyword>
<name>A0ABS9SQ43_9BACT</name>
<organism evidence="1 2">
    <name type="scientific">Niabella ginsengisoli</name>
    <dbReference type="NCBI Taxonomy" id="522298"/>
    <lineage>
        <taxon>Bacteria</taxon>
        <taxon>Pseudomonadati</taxon>
        <taxon>Bacteroidota</taxon>
        <taxon>Chitinophagia</taxon>
        <taxon>Chitinophagales</taxon>
        <taxon>Chitinophagaceae</taxon>
        <taxon>Niabella</taxon>
    </lineage>
</organism>
<gene>
    <name evidence="1" type="ORF">MKP09_22425</name>
</gene>
<accession>A0ABS9SQ43</accession>
<dbReference type="Proteomes" id="UP001202248">
    <property type="component" value="Unassembled WGS sequence"/>
</dbReference>
<reference evidence="1 2" key="1">
    <citation type="submission" date="2022-02" db="EMBL/GenBank/DDBJ databases">
        <authorList>
            <person name="Min J."/>
        </authorList>
    </citation>
    <scope>NUCLEOTIDE SEQUENCE [LARGE SCALE GENOMIC DNA]</scope>
    <source>
        <strain evidence="1 2">GR10-1</strain>
    </source>
</reference>
<comment type="caution">
    <text evidence="1">The sequence shown here is derived from an EMBL/GenBank/DDBJ whole genome shotgun (WGS) entry which is preliminary data.</text>
</comment>
<dbReference type="EMBL" id="JAKWBL010000004">
    <property type="protein sequence ID" value="MCH5600474.1"/>
    <property type="molecule type" value="Genomic_DNA"/>
</dbReference>
<proteinExistence type="predicted"/>
<protein>
    <submittedName>
        <fullName evidence="1">Uncharacterized protein</fullName>
    </submittedName>
</protein>
<sequence>MKNLIATVILSVFICSCGIQQRFFSARAKAVETKQIINTDTAELNKIITAVIEKVEKEGVDSSINNRFNEIIRKLKKDLEETEKTVHAVDFFLEKNPISAVLIIILKWDYILAN</sequence>
<dbReference type="PROSITE" id="PS51257">
    <property type="entry name" value="PROKAR_LIPOPROTEIN"/>
    <property type="match status" value="1"/>
</dbReference>
<dbReference type="RefSeq" id="WP_240832673.1">
    <property type="nucleotide sequence ID" value="NZ_JAKWBL010000004.1"/>
</dbReference>
<evidence type="ECO:0000313" key="1">
    <source>
        <dbReference type="EMBL" id="MCH5600474.1"/>
    </source>
</evidence>
<evidence type="ECO:0000313" key="2">
    <source>
        <dbReference type="Proteomes" id="UP001202248"/>
    </source>
</evidence>